<protein>
    <submittedName>
        <fullName evidence="4">Nitroreductase</fullName>
    </submittedName>
</protein>
<keyword evidence="2" id="KW-0560">Oxidoreductase</keyword>
<dbReference type="SUPFAM" id="SSF141694">
    <property type="entry name" value="AF2212/PG0164-like"/>
    <property type="match status" value="1"/>
</dbReference>
<evidence type="ECO:0000313" key="4">
    <source>
        <dbReference type="EMBL" id="BCN30932.1"/>
    </source>
</evidence>
<proteinExistence type="inferred from homology"/>
<dbReference type="InterPro" id="IPR000415">
    <property type="entry name" value="Nitroreductase-like"/>
</dbReference>
<dbReference type="Gene3D" id="2.40.30.100">
    <property type="entry name" value="AF2212/PG0164-like"/>
    <property type="match status" value="1"/>
</dbReference>
<feature type="domain" description="Nitroreductase" evidence="3">
    <location>
        <begin position="167"/>
        <end position="253"/>
    </location>
</feature>
<evidence type="ECO:0000256" key="2">
    <source>
        <dbReference type="ARBA" id="ARBA00023002"/>
    </source>
</evidence>
<reference evidence="4 5" key="1">
    <citation type="submission" date="2020-11" db="EMBL/GenBank/DDBJ databases">
        <title>Draft genome sequencing of a Lachnospiraceae strain isolated from anoxic soil subjected to BSD treatment.</title>
        <authorList>
            <person name="Uek A."/>
            <person name="Tonouchi A."/>
        </authorList>
    </citation>
    <scope>NUCLEOTIDE SEQUENCE [LARGE SCALE GENOMIC DNA]</scope>
    <source>
        <strain evidence="4 5">TB5</strain>
    </source>
</reference>
<dbReference type="Gene3D" id="3.40.109.10">
    <property type="entry name" value="NADH Oxidase"/>
    <property type="match status" value="1"/>
</dbReference>
<dbReference type="RefSeq" id="WP_271712086.1">
    <property type="nucleotide sequence ID" value="NZ_AP024169.1"/>
</dbReference>
<dbReference type="KEGG" id="ahb:bsdtb5_22270"/>
<dbReference type="AlphaFoldDB" id="A0A7R7ELY9"/>
<name>A0A7R7ELY9_9FIRM</name>
<gene>
    <name evidence="4" type="ORF">bsdtb5_22270</name>
</gene>
<dbReference type="EMBL" id="AP024169">
    <property type="protein sequence ID" value="BCN30932.1"/>
    <property type="molecule type" value="Genomic_DNA"/>
</dbReference>
<sequence>MEIFNTEIIKDESGRLTYIELPFNAKEVFDKQKGAIFVIGTINDVPYRNKLISRGGGKQIMTIDKSMQKELDFIGEKMSVHITMAPENNEIENENSLIPSLSVSSIDVVTAIKTRRSIRKFTSEPISESMLNTVLQSGMYAPSAKGKCPCHFVVIQNRDMLMELSESNYNASMLGGAACGIVVCGDKNIEGIKEFIYADCAAAVQNMLLSIHGLGLGGVWCGVRANSDWHKLIVNKLNLPLKVDPFAIIAFGHPDEERVSRELWDASSVHYDIW</sequence>
<keyword evidence="5" id="KW-1185">Reference proteome</keyword>
<accession>A0A7R7ELY9</accession>
<evidence type="ECO:0000259" key="3">
    <source>
        <dbReference type="Pfam" id="PF00881"/>
    </source>
</evidence>
<dbReference type="Pfam" id="PF08922">
    <property type="entry name" value="DUF1905"/>
    <property type="match status" value="1"/>
</dbReference>
<dbReference type="GO" id="GO:0016491">
    <property type="term" value="F:oxidoreductase activity"/>
    <property type="evidence" value="ECO:0007669"/>
    <property type="project" value="UniProtKB-KW"/>
</dbReference>
<dbReference type="SUPFAM" id="SSF55469">
    <property type="entry name" value="FMN-dependent nitroreductase-like"/>
    <property type="match status" value="1"/>
</dbReference>
<dbReference type="PANTHER" id="PTHR43673">
    <property type="entry name" value="NAD(P)H NITROREDUCTASE YDGI-RELATED"/>
    <property type="match status" value="1"/>
</dbReference>
<feature type="domain" description="Nitroreductase" evidence="3">
    <location>
        <begin position="112"/>
        <end position="163"/>
    </location>
</feature>
<dbReference type="InterPro" id="IPR015018">
    <property type="entry name" value="DUF1905"/>
</dbReference>
<dbReference type="Pfam" id="PF00881">
    <property type="entry name" value="Nitroreductase"/>
    <property type="match status" value="2"/>
</dbReference>
<dbReference type="PANTHER" id="PTHR43673:SF10">
    <property type="entry name" value="NADH DEHYDROGENASE_NAD(P)H NITROREDUCTASE XCC3605-RELATED"/>
    <property type="match status" value="1"/>
</dbReference>
<comment type="similarity">
    <text evidence="1">Belongs to the nitroreductase family.</text>
</comment>
<dbReference type="InterPro" id="IPR037079">
    <property type="entry name" value="AF2212/PG0164-like_sf"/>
</dbReference>
<organism evidence="4 5">
    <name type="scientific">Anaeromicropila herbilytica</name>
    <dbReference type="NCBI Taxonomy" id="2785025"/>
    <lineage>
        <taxon>Bacteria</taxon>
        <taxon>Bacillati</taxon>
        <taxon>Bacillota</taxon>
        <taxon>Clostridia</taxon>
        <taxon>Lachnospirales</taxon>
        <taxon>Lachnospiraceae</taxon>
        <taxon>Anaeromicropila</taxon>
    </lineage>
</organism>
<dbReference type="Proteomes" id="UP000595897">
    <property type="component" value="Chromosome"/>
</dbReference>
<dbReference type="InterPro" id="IPR029479">
    <property type="entry name" value="Nitroreductase"/>
</dbReference>
<evidence type="ECO:0000256" key="1">
    <source>
        <dbReference type="ARBA" id="ARBA00007118"/>
    </source>
</evidence>
<evidence type="ECO:0000313" key="5">
    <source>
        <dbReference type="Proteomes" id="UP000595897"/>
    </source>
</evidence>